<dbReference type="InterPro" id="IPR036291">
    <property type="entry name" value="NAD(P)-bd_dom_sf"/>
</dbReference>
<dbReference type="SUPFAM" id="SSF51735">
    <property type="entry name" value="NAD(P)-binding Rossmann-fold domains"/>
    <property type="match status" value="1"/>
</dbReference>
<dbReference type="InterPro" id="IPR051265">
    <property type="entry name" value="HIBADH-related_NP60_sf"/>
</dbReference>
<evidence type="ECO:0000256" key="1">
    <source>
        <dbReference type="ARBA" id="ARBA00007598"/>
    </source>
</evidence>
<sequence length="329" mass="34476">MAAPSAVAVLSIGDMGVGIARLLISQGFKVVTNDTKTRAREAGVELLDTDSELVARSAVVLSVVPPRDATATAQRILDALPSKPDPARSPLYFADLNAVSPATTSEMAALFARAPSPVRFVDGCILGGPPRQTSAADPGTNATTADDAVPSVPGWVTPSIPTSGPHPIPSIPDIGERLSTALGASHISPVVGAASGLKMCFASLSKGFTALAVESFTTAHRLGVLPHLRAELASRLPQHAQLAERSVVTMPPKAYRWVREMEEISATHREDGGFADEAMFRGAAGIYRTIAEDTVLGDEKIGKRKRGTTLEDLAAAVSEGLDKKRKKTE</sequence>
<dbReference type="InterPro" id="IPR028939">
    <property type="entry name" value="P5C_Rdtase_cat_N"/>
</dbReference>
<protein>
    <submittedName>
        <fullName evidence="5">6-phosphogluconate dehydrogenase</fullName>
    </submittedName>
</protein>
<dbReference type="GO" id="GO:0003677">
    <property type="term" value="F:DNA binding"/>
    <property type="evidence" value="ECO:0007669"/>
    <property type="project" value="TreeGrafter"/>
</dbReference>
<accession>A0A8K0X9L5</accession>
<dbReference type="Gene3D" id="3.40.50.720">
    <property type="entry name" value="NAD(P)-binding Rossmann-like Domain"/>
    <property type="match status" value="1"/>
</dbReference>
<proteinExistence type="inferred from homology"/>
<dbReference type="GO" id="GO:0140673">
    <property type="term" value="P:transcription elongation-coupled chromatin remodeling"/>
    <property type="evidence" value="ECO:0007669"/>
    <property type="project" value="TreeGrafter"/>
</dbReference>
<name>A0A8K0X9L5_9PEZI</name>
<feature type="domain" description="Phosphogluconate dehydrogenase NAD-binding putative C-terminal" evidence="4">
    <location>
        <begin position="219"/>
        <end position="289"/>
    </location>
</feature>
<dbReference type="Pfam" id="PF03807">
    <property type="entry name" value="F420_oxidored"/>
    <property type="match status" value="1"/>
</dbReference>
<comment type="caution">
    <text evidence="5">The sequence shown here is derived from an EMBL/GenBank/DDBJ whole genome shotgun (WGS) entry which is preliminary data.</text>
</comment>
<dbReference type="InterPro" id="IPR015814">
    <property type="entry name" value="Pgluconate_DH_NAD-bd_C"/>
</dbReference>
<dbReference type="Pfam" id="PF09130">
    <property type="entry name" value="DUF1932"/>
    <property type="match status" value="1"/>
</dbReference>
<gene>
    <name evidence="5" type="ORF">B0T11DRAFT_335657</name>
</gene>
<dbReference type="OrthoDB" id="9988102at2759"/>
<dbReference type="GO" id="GO:0000785">
    <property type="term" value="C:chromatin"/>
    <property type="evidence" value="ECO:0007669"/>
    <property type="project" value="TreeGrafter"/>
</dbReference>
<dbReference type="GO" id="GO:0031491">
    <property type="term" value="F:nucleosome binding"/>
    <property type="evidence" value="ECO:0007669"/>
    <property type="project" value="TreeGrafter"/>
</dbReference>
<feature type="region of interest" description="Disordered" evidence="2">
    <location>
        <begin position="130"/>
        <end position="152"/>
    </location>
</feature>
<keyword evidence="6" id="KW-1185">Reference proteome</keyword>
<dbReference type="InterPro" id="IPR008927">
    <property type="entry name" value="6-PGluconate_DH-like_C_sf"/>
</dbReference>
<dbReference type="AlphaFoldDB" id="A0A8K0X9L5"/>
<dbReference type="Gene3D" id="1.10.1040.10">
    <property type="entry name" value="N-(1-d-carboxylethyl)-l-norvaline Dehydrogenase, domain 2"/>
    <property type="match status" value="1"/>
</dbReference>
<feature type="compositionally biased region" description="Polar residues" evidence="2">
    <location>
        <begin position="131"/>
        <end position="144"/>
    </location>
</feature>
<dbReference type="Proteomes" id="UP000813385">
    <property type="component" value="Unassembled WGS sequence"/>
</dbReference>
<dbReference type="PANTHER" id="PTHR43580:SF2">
    <property type="entry name" value="CYTOKINE-LIKE NUCLEAR FACTOR N-PAC"/>
    <property type="match status" value="1"/>
</dbReference>
<dbReference type="PANTHER" id="PTHR43580">
    <property type="entry name" value="OXIDOREDUCTASE GLYR1-RELATED"/>
    <property type="match status" value="1"/>
</dbReference>
<dbReference type="InterPro" id="IPR013328">
    <property type="entry name" value="6PGD_dom2"/>
</dbReference>
<reference evidence="5" key="1">
    <citation type="journal article" date="2021" name="Nat. Commun.">
        <title>Genetic determinants of endophytism in the Arabidopsis root mycobiome.</title>
        <authorList>
            <person name="Mesny F."/>
            <person name="Miyauchi S."/>
            <person name="Thiergart T."/>
            <person name="Pickel B."/>
            <person name="Atanasova L."/>
            <person name="Karlsson M."/>
            <person name="Huettel B."/>
            <person name="Barry K.W."/>
            <person name="Haridas S."/>
            <person name="Chen C."/>
            <person name="Bauer D."/>
            <person name="Andreopoulos W."/>
            <person name="Pangilinan J."/>
            <person name="LaButti K."/>
            <person name="Riley R."/>
            <person name="Lipzen A."/>
            <person name="Clum A."/>
            <person name="Drula E."/>
            <person name="Henrissat B."/>
            <person name="Kohler A."/>
            <person name="Grigoriev I.V."/>
            <person name="Martin F.M."/>
            <person name="Hacquard S."/>
        </authorList>
    </citation>
    <scope>NUCLEOTIDE SEQUENCE</scope>
    <source>
        <strain evidence="5">MPI-CAGE-AT-0016</strain>
    </source>
</reference>
<evidence type="ECO:0000256" key="2">
    <source>
        <dbReference type="SAM" id="MobiDB-lite"/>
    </source>
</evidence>
<evidence type="ECO:0000259" key="4">
    <source>
        <dbReference type="Pfam" id="PF09130"/>
    </source>
</evidence>
<evidence type="ECO:0000313" key="6">
    <source>
        <dbReference type="Proteomes" id="UP000813385"/>
    </source>
</evidence>
<feature type="domain" description="Pyrroline-5-carboxylate reductase catalytic N-terminal" evidence="3">
    <location>
        <begin position="7"/>
        <end position="78"/>
    </location>
</feature>
<dbReference type="SUPFAM" id="SSF48179">
    <property type="entry name" value="6-phosphogluconate dehydrogenase C-terminal domain-like"/>
    <property type="match status" value="1"/>
</dbReference>
<organism evidence="5 6">
    <name type="scientific">Plectosphaerella cucumerina</name>
    <dbReference type="NCBI Taxonomy" id="40658"/>
    <lineage>
        <taxon>Eukaryota</taxon>
        <taxon>Fungi</taxon>
        <taxon>Dikarya</taxon>
        <taxon>Ascomycota</taxon>
        <taxon>Pezizomycotina</taxon>
        <taxon>Sordariomycetes</taxon>
        <taxon>Hypocreomycetidae</taxon>
        <taxon>Glomerellales</taxon>
        <taxon>Plectosphaerellaceae</taxon>
        <taxon>Plectosphaerella</taxon>
    </lineage>
</organism>
<dbReference type="EMBL" id="JAGPXD010000001">
    <property type="protein sequence ID" value="KAH7376504.1"/>
    <property type="molecule type" value="Genomic_DNA"/>
</dbReference>
<evidence type="ECO:0000313" key="5">
    <source>
        <dbReference type="EMBL" id="KAH7376504.1"/>
    </source>
</evidence>
<comment type="similarity">
    <text evidence="1">Belongs to the HIBADH-related family. NP60 subfamily.</text>
</comment>
<evidence type="ECO:0000259" key="3">
    <source>
        <dbReference type="Pfam" id="PF03807"/>
    </source>
</evidence>